<dbReference type="PANTHER" id="PTHR11008">
    <property type="entry name" value="PROTEIN TAKEOUT-LIKE PROTEIN"/>
    <property type="match status" value="1"/>
</dbReference>
<dbReference type="GO" id="GO:0005615">
    <property type="term" value="C:extracellular space"/>
    <property type="evidence" value="ECO:0007669"/>
    <property type="project" value="TreeGrafter"/>
</dbReference>
<protein>
    <submittedName>
        <fullName evidence="5">Uncharacterized protein</fullName>
    </submittedName>
</protein>
<reference evidence="5" key="1">
    <citation type="submission" date="2022-01" db="UniProtKB">
        <authorList>
            <consortium name="EnsemblMetazoa"/>
        </authorList>
    </citation>
    <scope>IDENTIFICATION</scope>
</reference>
<dbReference type="InterPro" id="IPR010562">
    <property type="entry name" value="Haemolymph_juvenile_hormone-bd"/>
</dbReference>
<dbReference type="AlphaFoldDB" id="A0A8I6RNP4"/>
<evidence type="ECO:0000313" key="6">
    <source>
        <dbReference type="Proteomes" id="UP000494040"/>
    </source>
</evidence>
<dbReference type="SMART" id="SM00700">
    <property type="entry name" value="JHBP"/>
    <property type="match status" value="1"/>
</dbReference>
<dbReference type="GO" id="GO:0007623">
    <property type="term" value="P:circadian rhythm"/>
    <property type="evidence" value="ECO:0007669"/>
    <property type="project" value="UniProtKB-ARBA"/>
</dbReference>
<keyword evidence="1 4" id="KW-0732">Signal</keyword>
<keyword evidence="2" id="KW-0090">Biological rhythms</keyword>
<feature type="signal peptide" evidence="4">
    <location>
        <begin position="1"/>
        <end position="21"/>
    </location>
</feature>
<feature type="chain" id="PRO_5035247564" evidence="4">
    <location>
        <begin position="22"/>
        <end position="261"/>
    </location>
</feature>
<dbReference type="Pfam" id="PF06585">
    <property type="entry name" value="JHBP"/>
    <property type="match status" value="1"/>
</dbReference>
<dbReference type="OMA" id="NITMQTE"/>
<keyword evidence="6" id="KW-1185">Reference proteome</keyword>
<name>A0A8I6RNP4_CIMLE</name>
<dbReference type="PANTHER" id="PTHR11008:SF39">
    <property type="entry name" value="CIRCADIAN CLOCK-CONTROLLED PROTEIN-LIKE PROTEIN"/>
    <property type="match status" value="1"/>
</dbReference>
<dbReference type="GeneID" id="106664337"/>
<organism evidence="5 6">
    <name type="scientific">Cimex lectularius</name>
    <name type="common">Bed bug</name>
    <name type="synonym">Acanthia lectularia</name>
    <dbReference type="NCBI Taxonomy" id="79782"/>
    <lineage>
        <taxon>Eukaryota</taxon>
        <taxon>Metazoa</taxon>
        <taxon>Ecdysozoa</taxon>
        <taxon>Arthropoda</taxon>
        <taxon>Hexapoda</taxon>
        <taxon>Insecta</taxon>
        <taxon>Pterygota</taxon>
        <taxon>Neoptera</taxon>
        <taxon>Paraneoptera</taxon>
        <taxon>Hemiptera</taxon>
        <taxon>Heteroptera</taxon>
        <taxon>Panheteroptera</taxon>
        <taxon>Cimicomorpha</taxon>
        <taxon>Cimicidae</taxon>
        <taxon>Cimex</taxon>
    </lineage>
</organism>
<proteinExistence type="inferred from homology"/>
<evidence type="ECO:0000256" key="3">
    <source>
        <dbReference type="ARBA" id="ARBA00060902"/>
    </source>
</evidence>
<dbReference type="OrthoDB" id="8174700at2759"/>
<dbReference type="RefSeq" id="XP_014245485.1">
    <property type="nucleotide sequence ID" value="XM_014389999.2"/>
</dbReference>
<dbReference type="KEGG" id="clec:106664337"/>
<dbReference type="Proteomes" id="UP000494040">
    <property type="component" value="Unassembled WGS sequence"/>
</dbReference>
<evidence type="ECO:0000256" key="4">
    <source>
        <dbReference type="SAM" id="SignalP"/>
    </source>
</evidence>
<dbReference type="InterPro" id="IPR038606">
    <property type="entry name" value="To_sf"/>
</dbReference>
<evidence type="ECO:0000256" key="2">
    <source>
        <dbReference type="ARBA" id="ARBA00023108"/>
    </source>
</evidence>
<evidence type="ECO:0000256" key="1">
    <source>
        <dbReference type="ARBA" id="ARBA00022729"/>
    </source>
</evidence>
<dbReference type="Gene3D" id="3.15.10.30">
    <property type="entry name" value="Haemolymph juvenile hormone binding protein"/>
    <property type="match status" value="1"/>
</dbReference>
<evidence type="ECO:0000313" key="5">
    <source>
        <dbReference type="EnsemblMetazoa" id="XP_014245485.1"/>
    </source>
</evidence>
<dbReference type="FunFam" id="3.15.10.30:FF:000001">
    <property type="entry name" value="Takeout-like protein 1"/>
    <property type="match status" value="1"/>
</dbReference>
<accession>A0A8I6RNP4</accession>
<comment type="similarity">
    <text evidence="3">Belongs to the TO family.</text>
</comment>
<sequence>MSRRILVIFLLSAIAADHVWAASKLLELLTQITKSLEQHRIQNYVNICRRSDPEFDDCLRESIEKIKPHLANGIPELGLPGCDPVRLTEITSNQGKGESTVQIQYRNVEISGPSQFALISVSSDVVNGIVRMKLWIPDLSMKSDYSINEYMRPIHAIGRHQANFSDMDVLAELQCERNTKGGEDYLNVRNAAVDMQIGHASVYFSDDQRKLGEELNQLINEKWQGIAEEMRPVLEKTIAGLFLAYSNRLFSQYPLDTIMPA</sequence>
<dbReference type="EnsemblMetazoa" id="XM_014389999.2">
    <property type="protein sequence ID" value="XP_014245485.1"/>
    <property type="gene ID" value="LOC106664337"/>
</dbReference>